<organism evidence="3">
    <name type="scientific">uncultured bacterium</name>
    <name type="common">gcode 4</name>
    <dbReference type="NCBI Taxonomy" id="1234023"/>
    <lineage>
        <taxon>Bacteria</taxon>
        <taxon>environmental samples</taxon>
    </lineage>
</organism>
<evidence type="ECO:0000313" key="3">
    <source>
        <dbReference type="EMBL" id="EKD66859.1"/>
    </source>
</evidence>
<name>K2BXB9_9BACT</name>
<dbReference type="EMBL" id="AMFJ01021591">
    <property type="protein sequence ID" value="EKD66859.1"/>
    <property type="molecule type" value="Genomic_DNA"/>
</dbReference>
<dbReference type="Pfam" id="PF13439">
    <property type="entry name" value="Glyco_transf_4"/>
    <property type="match status" value="1"/>
</dbReference>
<dbReference type="Pfam" id="PF00534">
    <property type="entry name" value="Glycos_transf_1"/>
    <property type="match status" value="1"/>
</dbReference>
<feature type="domain" description="Glycosyl transferase family 1" evidence="1">
    <location>
        <begin position="195"/>
        <end position="353"/>
    </location>
</feature>
<feature type="domain" description="Glycosyltransferase subfamily 4-like N-terminal" evidence="2">
    <location>
        <begin position="16"/>
        <end position="181"/>
    </location>
</feature>
<dbReference type="InterPro" id="IPR001296">
    <property type="entry name" value="Glyco_trans_1"/>
</dbReference>
<accession>K2BXB9</accession>
<reference evidence="3" key="1">
    <citation type="journal article" date="2012" name="Science">
        <title>Fermentation, hydrogen, and sulfur metabolism in multiple uncultivated bacterial phyla.</title>
        <authorList>
            <person name="Wrighton K.C."/>
            <person name="Thomas B.C."/>
            <person name="Sharon I."/>
            <person name="Miller C.S."/>
            <person name="Castelle C.J."/>
            <person name="VerBerkmoes N.C."/>
            <person name="Wilkins M.J."/>
            <person name="Hettich R.L."/>
            <person name="Lipton M.S."/>
            <person name="Williams K.H."/>
            <person name="Long P.E."/>
            <person name="Banfield J.F."/>
        </authorList>
    </citation>
    <scope>NUCLEOTIDE SEQUENCE [LARGE SCALE GENOMIC DNA]</scope>
</reference>
<dbReference type="PANTHER" id="PTHR12526">
    <property type="entry name" value="GLYCOSYLTRANSFERASE"/>
    <property type="match status" value="1"/>
</dbReference>
<sequence>MKKDLNILFIAHSSEIGGAEKSLIELLRGLVKNGTVCHVIVPAEGSLAEELKKFLVKTYVTYLPWCADGEKKYNHDRIIEIGKSSLEVIKLIKEIQPDIVYSNSSVILQGAIASKILGIRHVWHIREFGELDYNIDYYLPIKQRAKFVFEYSDKIIFISNSLRDYYHNYISDEKSEVVYNNVKILDDVENHEIRKDKNLNLLMVGNVHPAKGQFDAVRAIKLLKDQGISDIKLKVIGRKLPEYYKEIMNFIEEYNLFDQIEFCDFVSNPAKFFKEADIVLMCSKSEGFGRVTVEAMLFEKPVIGSFSGGTKEIVVDNKNGLFYEPGNISDLSKKIEFFYRNRNKIAEFGKNGKIFCEDIFSEERYVGRIRNILENLKNSNDHEFKNLFLSVFDEVECLNYKINDELTFNKKRLKVMQKKLKLKQESLDKIYNSREWRMVLNLQKIFKIIFPASSLGRKILVKFFRLARRVVKVIFKIKRKISELFLLSRKYLMRFKSRKKRTINLKSRKIVYVDHSYHNKTLSNDFFLAHLEENFEVKVIWSDSWKGESFPDLSFVDDSYLGVIFFQTLPTSEELKKINNDNLVFIPMYDSVSHDYNFWSELYNLKIINFSKTLNNKLKKWRMETLGVQY</sequence>
<evidence type="ECO:0008006" key="4">
    <source>
        <dbReference type="Google" id="ProtNLM"/>
    </source>
</evidence>
<protein>
    <recommendedName>
        <fullName evidence="4">Glycosyltransferase</fullName>
    </recommendedName>
</protein>
<dbReference type="CDD" id="cd03801">
    <property type="entry name" value="GT4_PimA-like"/>
    <property type="match status" value="1"/>
</dbReference>
<dbReference type="Gene3D" id="3.40.50.2000">
    <property type="entry name" value="Glycogen Phosphorylase B"/>
    <property type="match status" value="2"/>
</dbReference>
<evidence type="ECO:0000259" key="1">
    <source>
        <dbReference type="Pfam" id="PF00534"/>
    </source>
</evidence>
<comment type="caution">
    <text evidence="3">The sequence shown here is derived from an EMBL/GenBank/DDBJ whole genome shotgun (WGS) entry which is preliminary data.</text>
</comment>
<proteinExistence type="predicted"/>
<evidence type="ECO:0000259" key="2">
    <source>
        <dbReference type="Pfam" id="PF13439"/>
    </source>
</evidence>
<dbReference type="SUPFAM" id="SSF53756">
    <property type="entry name" value="UDP-Glycosyltransferase/glycogen phosphorylase"/>
    <property type="match status" value="1"/>
</dbReference>
<feature type="non-terminal residue" evidence="3">
    <location>
        <position position="630"/>
    </location>
</feature>
<gene>
    <name evidence="3" type="ORF">ACD_49C00005G0001</name>
</gene>
<dbReference type="InterPro" id="IPR028098">
    <property type="entry name" value="Glyco_trans_4-like_N"/>
</dbReference>
<dbReference type="GO" id="GO:0016757">
    <property type="term" value="F:glycosyltransferase activity"/>
    <property type="evidence" value="ECO:0007669"/>
    <property type="project" value="InterPro"/>
</dbReference>
<dbReference type="PANTHER" id="PTHR12526:SF627">
    <property type="entry name" value="D-RHAMNOSYLTRANSFERASE WBPZ"/>
    <property type="match status" value="1"/>
</dbReference>
<dbReference type="AlphaFoldDB" id="K2BXB9"/>